<evidence type="ECO:0000256" key="1">
    <source>
        <dbReference type="ARBA" id="ARBA00000968"/>
    </source>
</evidence>
<dbReference type="GO" id="GO:0004746">
    <property type="term" value="F:riboflavin synthase activity"/>
    <property type="evidence" value="ECO:0007669"/>
    <property type="project" value="UniProtKB-UniRule"/>
</dbReference>
<dbReference type="KEGG" id="nur:ATY38_03510"/>
<evidence type="ECO:0000256" key="5">
    <source>
        <dbReference type="ARBA" id="ARBA00013950"/>
    </source>
</evidence>
<dbReference type="Proteomes" id="UP000181998">
    <property type="component" value="Unassembled WGS sequence"/>
</dbReference>
<protein>
    <recommendedName>
        <fullName evidence="5 9">Riboflavin synthase</fullName>
        <ecNumber evidence="4 9">2.5.1.9</ecNumber>
    </recommendedName>
</protein>
<keyword evidence="7" id="KW-0808">Transferase</keyword>
<keyword evidence="8" id="KW-0677">Repeat</keyword>
<dbReference type="NCBIfam" id="TIGR00187">
    <property type="entry name" value="ribE"/>
    <property type="match status" value="1"/>
</dbReference>
<dbReference type="PANTHER" id="PTHR21098:SF12">
    <property type="entry name" value="RIBOFLAVIN SYNTHASE"/>
    <property type="match status" value="1"/>
</dbReference>
<evidence type="ECO:0000256" key="3">
    <source>
        <dbReference type="ARBA" id="ARBA00004887"/>
    </source>
</evidence>
<dbReference type="AlphaFoldDB" id="A0A0S3AGR3"/>
<reference evidence="14 15" key="2">
    <citation type="submission" date="2016-10" db="EMBL/GenBank/DDBJ databases">
        <authorList>
            <person name="Varghese N."/>
            <person name="Submissions S."/>
        </authorList>
    </citation>
    <scope>NUCLEOTIDE SEQUENCE [LARGE SCALE GENOMIC DNA]</scope>
    <source>
        <strain evidence="15">Nm10</strain>
        <strain evidence="14">Nm9</strain>
    </source>
</reference>
<dbReference type="EMBL" id="FNLN01000007">
    <property type="protein sequence ID" value="SDT87599.1"/>
    <property type="molecule type" value="Genomic_DNA"/>
</dbReference>
<evidence type="ECO:0000256" key="7">
    <source>
        <dbReference type="ARBA" id="ARBA00022679"/>
    </source>
</evidence>
<dbReference type="PIRSF" id="PIRSF000498">
    <property type="entry name" value="Riboflavin_syn_A"/>
    <property type="match status" value="1"/>
</dbReference>
<feature type="domain" description="Lumazine-binding" evidence="11">
    <location>
        <begin position="101"/>
        <end position="197"/>
    </location>
</feature>
<evidence type="ECO:0000313" key="12">
    <source>
        <dbReference type="EMBL" id="SDT87599.1"/>
    </source>
</evidence>
<feature type="repeat" description="Lumazine-binding" evidence="10">
    <location>
        <begin position="1"/>
        <end position="100"/>
    </location>
</feature>
<keyword evidence="15" id="KW-1185">Reference proteome</keyword>
<feature type="repeat" description="Lumazine-binding" evidence="10">
    <location>
        <begin position="101"/>
        <end position="197"/>
    </location>
</feature>
<proteinExistence type="predicted"/>
<name>A0A0S3AGR3_9PROT</name>
<evidence type="ECO:0000313" key="13">
    <source>
        <dbReference type="EMBL" id="SEP64535.1"/>
    </source>
</evidence>
<reference evidence="13" key="1">
    <citation type="submission" date="2016-10" db="EMBL/GenBank/DDBJ databases">
        <authorList>
            <person name="de Groot N.N."/>
        </authorList>
    </citation>
    <scope>NUCLEOTIDE SEQUENCE [LARGE SCALE GENOMIC DNA]</scope>
    <source>
        <strain evidence="12">Nm10</strain>
        <strain evidence="13">Nm9</strain>
    </source>
</reference>
<evidence type="ECO:0000256" key="9">
    <source>
        <dbReference type="NCBIfam" id="TIGR00187"/>
    </source>
</evidence>
<evidence type="ECO:0000256" key="10">
    <source>
        <dbReference type="PROSITE-ProRule" id="PRU00524"/>
    </source>
</evidence>
<organism evidence="13 14">
    <name type="scientific">Nitrosomonas ureae</name>
    <dbReference type="NCBI Taxonomy" id="44577"/>
    <lineage>
        <taxon>Bacteria</taxon>
        <taxon>Pseudomonadati</taxon>
        <taxon>Pseudomonadota</taxon>
        <taxon>Betaproteobacteria</taxon>
        <taxon>Nitrosomonadales</taxon>
        <taxon>Nitrosomonadaceae</taxon>
        <taxon>Nitrosomonas</taxon>
    </lineage>
</organism>
<dbReference type="NCBIfam" id="NF006767">
    <property type="entry name" value="PRK09289.1"/>
    <property type="match status" value="1"/>
</dbReference>
<comment type="function">
    <text evidence="2">Catalyzes the dismutation of two molecules of 6,7-dimethyl-8-ribityllumazine, resulting in the formation of riboflavin and 5-amino-6-(D-ribitylamino)uracil.</text>
</comment>
<dbReference type="PANTHER" id="PTHR21098">
    <property type="entry name" value="RIBOFLAVIN SYNTHASE ALPHA CHAIN"/>
    <property type="match status" value="1"/>
</dbReference>
<evidence type="ECO:0000313" key="14">
    <source>
        <dbReference type="Proteomes" id="UP000181998"/>
    </source>
</evidence>
<evidence type="ECO:0000256" key="8">
    <source>
        <dbReference type="ARBA" id="ARBA00022737"/>
    </source>
</evidence>
<comment type="catalytic activity">
    <reaction evidence="1">
        <text>2 6,7-dimethyl-8-(1-D-ribityl)lumazine + H(+) = 5-amino-6-(D-ribitylamino)uracil + riboflavin</text>
        <dbReference type="Rhea" id="RHEA:20772"/>
        <dbReference type="ChEBI" id="CHEBI:15378"/>
        <dbReference type="ChEBI" id="CHEBI:15934"/>
        <dbReference type="ChEBI" id="CHEBI:57986"/>
        <dbReference type="ChEBI" id="CHEBI:58201"/>
        <dbReference type="EC" id="2.5.1.9"/>
    </reaction>
</comment>
<dbReference type="CDD" id="cd00402">
    <property type="entry name" value="Riboflavin_synthase_like"/>
    <property type="match status" value="1"/>
</dbReference>
<dbReference type="RefSeq" id="WP_062558079.1">
    <property type="nucleotide sequence ID" value="NZ_CP013341.1"/>
</dbReference>
<sequence>MFTGIIQAVGEIIQTRPIIDHGNNGLSLCISTGELDLSDVKIGDSIAVNGVCLTVTSLIIGKFTVDVSQETLSCTEGLNQTGMRVNLEKALRLSDRLGGHLVSGHVDAIGLVVKFEPVGESYELIIRAPDSILRYLTHKGSITVNGVSLTVNQVEGNEFSINLIPHTLAMTTLRELAPEMRVNLETDMLARYVAKLLSI</sequence>
<gene>
    <name evidence="12" type="ORF">SAMN05216406_10748</name>
    <name evidence="13" type="ORF">SAMN05421510_100180</name>
</gene>
<evidence type="ECO:0000259" key="11">
    <source>
        <dbReference type="PROSITE" id="PS51177"/>
    </source>
</evidence>
<evidence type="ECO:0000256" key="2">
    <source>
        <dbReference type="ARBA" id="ARBA00002803"/>
    </source>
</evidence>
<dbReference type="InterPro" id="IPR017938">
    <property type="entry name" value="Riboflavin_synthase-like_b-brl"/>
</dbReference>
<dbReference type="Pfam" id="PF00677">
    <property type="entry name" value="Lum_binding"/>
    <property type="match status" value="2"/>
</dbReference>
<dbReference type="InterPro" id="IPR023366">
    <property type="entry name" value="ATP_synth_asu-like_sf"/>
</dbReference>
<dbReference type="EC" id="2.5.1.9" evidence="4 9"/>
<evidence type="ECO:0000256" key="6">
    <source>
        <dbReference type="ARBA" id="ARBA00022619"/>
    </source>
</evidence>
<dbReference type="PROSITE" id="PS51177">
    <property type="entry name" value="LUMAZINE_BIND"/>
    <property type="match status" value="2"/>
</dbReference>
<dbReference type="STRING" id="44577.ATY38_03510"/>
<dbReference type="Gene3D" id="2.40.30.20">
    <property type="match status" value="2"/>
</dbReference>
<dbReference type="EMBL" id="FOFX01000001">
    <property type="protein sequence ID" value="SEP64535.1"/>
    <property type="molecule type" value="Genomic_DNA"/>
</dbReference>
<dbReference type="Proteomes" id="UP000182882">
    <property type="component" value="Unassembled WGS sequence"/>
</dbReference>
<dbReference type="InterPro" id="IPR001783">
    <property type="entry name" value="Lumazine-bd"/>
</dbReference>
<dbReference type="FunFam" id="2.40.30.20:FF:000004">
    <property type="entry name" value="Riboflavin synthase, alpha subunit"/>
    <property type="match status" value="1"/>
</dbReference>
<dbReference type="SUPFAM" id="SSF63380">
    <property type="entry name" value="Riboflavin synthase domain-like"/>
    <property type="match status" value="2"/>
</dbReference>
<dbReference type="GO" id="GO:0009231">
    <property type="term" value="P:riboflavin biosynthetic process"/>
    <property type="evidence" value="ECO:0007669"/>
    <property type="project" value="UniProtKB-KW"/>
</dbReference>
<dbReference type="InterPro" id="IPR026017">
    <property type="entry name" value="Lumazine-bd_dom"/>
</dbReference>
<dbReference type="OrthoDB" id="9788537at2"/>
<comment type="pathway">
    <text evidence="3">Cofactor biosynthesis; riboflavin biosynthesis; riboflavin from 2-hydroxy-3-oxobutyl phosphate and 5-amino-6-(D-ribitylamino)uracil: step 2/2.</text>
</comment>
<dbReference type="NCBIfam" id="NF009566">
    <property type="entry name" value="PRK13020.1"/>
    <property type="match status" value="1"/>
</dbReference>
<keyword evidence="6" id="KW-0686">Riboflavin biosynthesis</keyword>
<evidence type="ECO:0000256" key="4">
    <source>
        <dbReference type="ARBA" id="ARBA00012827"/>
    </source>
</evidence>
<evidence type="ECO:0000313" key="15">
    <source>
        <dbReference type="Proteomes" id="UP000182882"/>
    </source>
</evidence>
<feature type="domain" description="Lumazine-binding" evidence="11">
    <location>
        <begin position="1"/>
        <end position="100"/>
    </location>
</feature>
<accession>A0A0S3AGR3</accession>